<reference evidence="1" key="1">
    <citation type="submission" date="2023-03" db="EMBL/GenBank/DDBJ databases">
        <title>Massive genome expansion in bonnet fungi (Mycena s.s.) driven by repeated elements and novel gene families across ecological guilds.</title>
        <authorList>
            <consortium name="Lawrence Berkeley National Laboratory"/>
            <person name="Harder C.B."/>
            <person name="Miyauchi S."/>
            <person name="Viragh M."/>
            <person name="Kuo A."/>
            <person name="Thoen E."/>
            <person name="Andreopoulos B."/>
            <person name="Lu D."/>
            <person name="Skrede I."/>
            <person name="Drula E."/>
            <person name="Henrissat B."/>
            <person name="Morin E."/>
            <person name="Kohler A."/>
            <person name="Barry K."/>
            <person name="LaButti K."/>
            <person name="Morin E."/>
            <person name="Salamov A."/>
            <person name="Lipzen A."/>
            <person name="Mereny Z."/>
            <person name="Hegedus B."/>
            <person name="Baldrian P."/>
            <person name="Stursova M."/>
            <person name="Weitz H."/>
            <person name="Taylor A."/>
            <person name="Grigoriev I.V."/>
            <person name="Nagy L.G."/>
            <person name="Martin F."/>
            <person name="Kauserud H."/>
        </authorList>
    </citation>
    <scope>NUCLEOTIDE SEQUENCE</scope>
    <source>
        <strain evidence="1">CBHHK067</strain>
    </source>
</reference>
<name>A0AAD7GT96_MYCRO</name>
<organism evidence="1 2">
    <name type="scientific">Mycena rosella</name>
    <name type="common">Pink bonnet</name>
    <name type="synonym">Agaricus rosellus</name>
    <dbReference type="NCBI Taxonomy" id="1033263"/>
    <lineage>
        <taxon>Eukaryota</taxon>
        <taxon>Fungi</taxon>
        <taxon>Dikarya</taxon>
        <taxon>Basidiomycota</taxon>
        <taxon>Agaricomycotina</taxon>
        <taxon>Agaricomycetes</taxon>
        <taxon>Agaricomycetidae</taxon>
        <taxon>Agaricales</taxon>
        <taxon>Marasmiineae</taxon>
        <taxon>Mycenaceae</taxon>
        <taxon>Mycena</taxon>
    </lineage>
</organism>
<keyword evidence="2" id="KW-1185">Reference proteome</keyword>
<dbReference type="AlphaFoldDB" id="A0AAD7GT96"/>
<evidence type="ECO:0000313" key="1">
    <source>
        <dbReference type="EMBL" id="KAJ7704866.1"/>
    </source>
</evidence>
<accession>A0AAD7GT96</accession>
<sequence>MQQGARTRYNRLTVGILPWRPASCLSQRIPRLYSRTVASSIKRECNKGLDINICDLKPVQYNGQWGDTGSSTDYLATTRAAGTQGSTATFKFEGTSVGVFGTVGSGNGGSMGFSIDGSPSSSYSAPSLQSVLFHQSLWLSGDLPGGEHTLSITQNSAGTDKNEIFLDYFIYNTTSTAGKTLFIDDADLRVEYSASGWKPFSVNGVFKQTSHSSTSPGATVTLNF</sequence>
<protein>
    <submittedName>
        <fullName evidence="1">Uncharacterized protein</fullName>
    </submittedName>
</protein>
<dbReference type="Proteomes" id="UP001221757">
    <property type="component" value="Unassembled WGS sequence"/>
</dbReference>
<dbReference type="EMBL" id="JARKIE010000009">
    <property type="protein sequence ID" value="KAJ7704866.1"/>
    <property type="molecule type" value="Genomic_DNA"/>
</dbReference>
<proteinExistence type="predicted"/>
<dbReference type="Gene3D" id="2.60.120.260">
    <property type="entry name" value="Galactose-binding domain-like"/>
    <property type="match status" value="1"/>
</dbReference>
<evidence type="ECO:0000313" key="2">
    <source>
        <dbReference type="Proteomes" id="UP001221757"/>
    </source>
</evidence>
<gene>
    <name evidence="1" type="ORF">B0H17DRAFT_695946</name>
</gene>
<comment type="caution">
    <text evidence="1">The sequence shown here is derived from an EMBL/GenBank/DDBJ whole genome shotgun (WGS) entry which is preliminary data.</text>
</comment>